<keyword evidence="1" id="KW-1133">Transmembrane helix</keyword>
<dbReference type="HOGENOM" id="CLU_048873_0_0_6"/>
<dbReference type="STRING" id="765911.Thivi_1760"/>
<protein>
    <submittedName>
        <fullName evidence="2">Putative periplasmic lipoprotein (DUF2279)</fullName>
    </submittedName>
</protein>
<sequence>MSTGSPNPCRRSRPLERVTPLFRLIKALSWLSIVSVILALALGALFLPDSRPIVEQDRAITAAERAWARHWVAANRPRGRQPGELMTIGLSEREATLLANELLGRFGQGRAAVRLDAGRATIDASLALPWNPRGSFVNLELGLVANGSLPKIETARLGGVPLPGTLVQALAERALAAVVNSQLLQQVDLEDDRMRIVYEWRPHLLERIGSGFVADADLPNLLRYQNDLTKMLADRTRRGPVQLADLLAHLLSRAGAQPADADPIAENRAIFMVLAAYVNGRTIRDPADATASPKASRPHPVLLRGRQDLSQHFMTSAALAIQGDDTLSGMVGWYKEMSDANGGSGFSFADMAANRAGIRLARLATGNREDARRLQRIARQGLAEDDFMPAIDGLPEGIDQQTFAANFSGTSQADYQRIIAHIDRRIDARRLFREL</sequence>
<evidence type="ECO:0000313" key="2">
    <source>
        <dbReference type="EMBL" id="AFL73734.1"/>
    </source>
</evidence>
<dbReference type="eggNOG" id="COG5544">
    <property type="taxonomic scope" value="Bacteria"/>
</dbReference>
<name>I3Y9R6_THIV6</name>
<accession>I3Y9R6</accession>
<organism evidence="2 3">
    <name type="scientific">Thiocystis violascens (strain ATCC 17096 / DSM 198 / 6111)</name>
    <name type="common">Chromatium violascens</name>
    <dbReference type="NCBI Taxonomy" id="765911"/>
    <lineage>
        <taxon>Bacteria</taxon>
        <taxon>Pseudomonadati</taxon>
        <taxon>Pseudomonadota</taxon>
        <taxon>Gammaproteobacteria</taxon>
        <taxon>Chromatiales</taxon>
        <taxon>Chromatiaceae</taxon>
        <taxon>Thiocystis</taxon>
    </lineage>
</organism>
<dbReference type="AlphaFoldDB" id="I3Y9R6"/>
<keyword evidence="1" id="KW-0472">Membrane</keyword>
<gene>
    <name evidence="2" type="ordered locus">Thivi_1760</name>
</gene>
<keyword evidence="1" id="KW-0812">Transmembrane</keyword>
<dbReference type="KEGG" id="tvi:Thivi_1760"/>
<keyword evidence="3" id="KW-1185">Reference proteome</keyword>
<keyword evidence="2" id="KW-0449">Lipoprotein</keyword>
<feature type="transmembrane region" description="Helical" evidence="1">
    <location>
        <begin position="21"/>
        <end position="47"/>
    </location>
</feature>
<dbReference type="EMBL" id="CP003154">
    <property type="protein sequence ID" value="AFL73734.1"/>
    <property type="molecule type" value="Genomic_DNA"/>
</dbReference>
<proteinExistence type="predicted"/>
<evidence type="ECO:0000256" key="1">
    <source>
        <dbReference type="SAM" id="Phobius"/>
    </source>
</evidence>
<reference evidence="2 3" key="1">
    <citation type="submission" date="2012-06" db="EMBL/GenBank/DDBJ databases">
        <title>Complete sequence of Thiocystis violascens DSM 198.</title>
        <authorList>
            <consortium name="US DOE Joint Genome Institute"/>
            <person name="Lucas S."/>
            <person name="Han J."/>
            <person name="Lapidus A."/>
            <person name="Cheng J.-F."/>
            <person name="Goodwin L."/>
            <person name="Pitluck S."/>
            <person name="Peters L."/>
            <person name="Ovchinnikova G."/>
            <person name="Teshima H."/>
            <person name="Detter J.C."/>
            <person name="Han C."/>
            <person name="Tapia R."/>
            <person name="Land M."/>
            <person name="Hauser L."/>
            <person name="Kyrpides N."/>
            <person name="Ivanova N."/>
            <person name="Pagani I."/>
            <person name="Vogl K."/>
            <person name="Liu Z."/>
            <person name="Frigaard N.-U."/>
            <person name="Bryant D."/>
            <person name="Woyke T."/>
        </authorList>
    </citation>
    <scope>NUCLEOTIDE SEQUENCE [LARGE SCALE GENOMIC DNA]</scope>
    <source>
        <strain evidence="3">ATCC 17096 / DSM 198 / 6111</strain>
    </source>
</reference>
<evidence type="ECO:0000313" key="3">
    <source>
        <dbReference type="Proteomes" id="UP000006062"/>
    </source>
</evidence>
<dbReference type="Proteomes" id="UP000006062">
    <property type="component" value="Chromosome"/>
</dbReference>